<keyword evidence="1" id="KW-0812">Transmembrane</keyword>
<keyword evidence="3" id="KW-1185">Reference proteome</keyword>
<reference evidence="2 3" key="1">
    <citation type="journal article" date="2019" name="Commun. Biol.">
        <title>The bagworm genome reveals a unique fibroin gene that provides high tensile strength.</title>
        <authorList>
            <person name="Kono N."/>
            <person name="Nakamura H."/>
            <person name="Ohtoshi R."/>
            <person name="Tomita M."/>
            <person name="Numata K."/>
            <person name="Arakawa K."/>
        </authorList>
    </citation>
    <scope>NUCLEOTIDE SEQUENCE [LARGE SCALE GENOMIC DNA]</scope>
</reference>
<dbReference type="AlphaFoldDB" id="A0A4C1V5B8"/>
<protein>
    <submittedName>
        <fullName evidence="2">Uncharacterized protein</fullName>
    </submittedName>
</protein>
<keyword evidence="1" id="KW-1133">Transmembrane helix</keyword>
<feature type="transmembrane region" description="Helical" evidence="1">
    <location>
        <begin position="158"/>
        <end position="179"/>
    </location>
</feature>
<proteinExistence type="predicted"/>
<organism evidence="2 3">
    <name type="scientific">Eumeta variegata</name>
    <name type="common">Bagworm moth</name>
    <name type="synonym">Eumeta japonica</name>
    <dbReference type="NCBI Taxonomy" id="151549"/>
    <lineage>
        <taxon>Eukaryota</taxon>
        <taxon>Metazoa</taxon>
        <taxon>Ecdysozoa</taxon>
        <taxon>Arthropoda</taxon>
        <taxon>Hexapoda</taxon>
        <taxon>Insecta</taxon>
        <taxon>Pterygota</taxon>
        <taxon>Neoptera</taxon>
        <taxon>Endopterygota</taxon>
        <taxon>Lepidoptera</taxon>
        <taxon>Glossata</taxon>
        <taxon>Ditrysia</taxon>
        <taxon>Tineoidea</taxon>
        <taxon>Psychidae</taxon>
        <taxon>Oiketicinae</taxon>
        <taxon>Eumeta</taxon>
    </lineage>
</organism>
<feature type="transmembrane region" description="Helical" evidence="1">
    <location>
        <begin position="87"/>
        <end position="109"/>
    </location>
</feature>
<dbReference type="Proteomes" id="UP000299102">
    <property type="component" value="Unassembled WGS sequence"/>
</dbReference>
<evidence type="ECO:0000256" key="1">
    <source>
        <dbReference type="SAM" id="Phobius"/>
    </source>
</evidence>
<comment type="caution">
    <text evidence="2">The sequence shown here is derived from an EMBL/GenBank/DDBJ whole genome shotgun (WGS) entry which is preliminary data.</text>
</comment>
<keyword evidence="1" id="KW-0472">Membrane</keyword>
<evidence type="ECO:0000313" key="2">
    <source>
        <dbReference type="EMBL" id="GBP34023.1"/>
    </source>
</evidence>
<gene>
    <name evidence="2" type="ORF">EVAR_94034_1</name>
</gene>
<dbReference type="OrthoDB" id="7425224at2759"/>
<dbReference type="EMBL" id="BGZK01000283">
    <property type="protein sequence ID" value="GBP34023.1"/>
    <property type="molecule type" value="Genomic_DNA"/>
</dbReference>
<name>A0A4C1V5B8_EUMVA</name>
<sequence>MRIEIAIWSVTDIEIRKELFTILKETSENEGTRVRLRALLVALVGVSLAACALASQPEEVELEPSEVARLLSDGNTVKRILKPTVRVVVGCSRLNACVTAVTSLMLLIAVMCSESRPSRGTRWLSAPALLLTAYQASADTADALLAAALRVPGAPASAVGHIVGAALLVSIDIVVCGGARRRRRRQPPTASRLKGPRKQKRFAYKLLKRDLAKSFAYKLLKRGLANLMSPTSTSGIAPPLISVALMTVGPPTADGSRSGAPDNGAHYDTA</sequence>
<accession>A0A4C1V5B8</accession>
<evidence type="ECO:0000313" key="3">
    <source>
        <dbReference type="Proteomes" id="UP000299102"/>
    </source>
</evidence>